<keyword evidence="6" id="KW-1185">Reference proteome</keyword>
<protein>
    <submittedName>
        <fullName evidence="5">Glutathione S-transferase C terminus</fullName>
    </submittedName>
</protein>
<dbReference type="PhylomeDB" id="Q82WY2"/>
<dbReference type="KEGG" id="neu:NE0522"/>
<dbReference type="Gene3D" id="3.40.30.10">
    <property type="entry name" value="Glutaredoxin"/>
    <property type="match status" value="1"/>
</dbReference>
<dbReference type="HOGENOM" id="CLU_037263_1_0_4"/>
<dbReference type="PANTHER" id="PTHR32419:SF6">
    <property type="entry name" value="GLUTATHIONE S-TRANSFERASE OMEGA-LIKE 1-RELATED"/>
    <property type="match status" value="1"/>
</dbReference>
<dbReference type="Proteomes" id="UP000001416">
    <property type="component" value="Chromosome"/>
</dbReference>
<organism evidence="5 6">
    <name type="scientific">Nitrosomonas europaea (strain ATCC 19718 / CIP 103999 / KCTC 2705 / NBRC 14298)</name>
    <dbReference type="NCBI Taxonomy" id="228410"/>
    <lineage>
        <taxon>Bacteria</taxon>
        <taxon>Pseudomonadati</taxon>
        <taxon>Pseudomonadota</taxon>
        <taxon>Betaproteobacteria</taxon>
        <taxon>Nitrosomonadales</taxon>
        <taxon>Nitrosomonadaceae</taxon>
        <taxon>Nitrosomonas</taxon>
    </lineage>
</organism>
<evidence type="ECO:0000256" key="3">
    <source>
        <dbReference type="PIRSR" id="PIRSR015753-3"/>
    </source>
</evidence>
<dbReference type="SUPFAM" id="SSF52833">
    <property type="entry name" value="Thioredoxin-like"/>
    <property type="match status" value="1"/>
</dbReference>
<evidence type="ECO:0000256" key="1">
    <source>
        <dbReference type="PIRSR" id="PIRSR015753-1"/>
    </source>
</evidence>
<dbReference type="InterPro" id="IPR040079">
    <property type="entry name" value="Glutathione_S-Trfase"/>
</dbReference>
<evidence type="ECO:0000313" key="5">
    <source>
        <dbReference type="EMBL" id="CAD84433.1"/>
    </source>
</evidence>
<dbReference type="FunFam" id="3.40.30.10:FF:000058">
    <property type="entry name" value="Glutathione S-transferase, omega"/>
    <property type="match status" value="1"/>
</dbReference>
<feature type="binding site" evidence="2">
    <location>
        <begin position="125"/>
        <end position="128"/>
    </location>
    <ligand>
        <name>glutathione</name>
        <dbReference type="ChEBI" id="CHEBI:57925"/>
    </ligand>
</feature>
<dbReference type="CDD" id="cd03190">
    <property type="entry name" value="GST_C_Omega_like"/>
    <property type="match status" value="1"/>
</dbReference>
<dbReference type="EMBL" id="AL954747">
    <property type="protein sequence ID" value="CAD84433.1"/>
    <property type="molecule type" value="Genomic_DNA"/>
</dbReference>
<dbReference type="PROSITE" id="PS50405">
    <property type="entry name" value="GST_CTER"/>
    <property type="match status" value="1"/>
</dbReference>
<feature type="binding site" evidence="2">
    <location>
        <begin position="143"/>
        <end position="144"/>
    </location>
    <ligand>
        <name>glutathione</name>
        <dbReference type="ChEBI" id="CHEBI:57925"/>
    </ligand>
</feature>
<name>Q82WY2_NITEU</name>
<dbReference type="SUPFAM" id="SSF47616">
    <property type="entry name" value="GST C-terminal domain-like"/>
    <property type="match status" value="1"/>
</dbReference>
<dbReference type="SFLD" id="SFLDS00019">
    <property type="entry name" value="Glutathione_Transferase_(cytos"/>
    <property type="match status" value="1"/>
</dbReference>
<dbReference type="AlphaFoldDB" id="Q82WY2"/>
<dbReference type="OrthoDB" id="9769158at2"/>
<dbReference type="InterPro" id="IPR004045">
    <property type="entry name" value="Glutathione_S-Trfase_N"/>
</dbReference>
<reference evidence="5 6" key="1">
    <citation type="journal article" date="2003" name="J. Bacteriol.">
        <title>Complete genome sequence of the ammonia-oxidizing bacterium and obligate chemolithoautotroph Nitrosomonas europaea.</title>
        <authorList>
            <person name="Chain P."/>
            <person name="Lamerdin J."/>
            <person name="Larimer F."/>
            <person name="Regala W."/>
            <person name="Land M."/>
            <person name="Hauser L."/>
            <person name="Hooper A."/>
            <person name="Klotz M."/>
            <person name="Norton J."/>
            <person name="Sayavedra-Soto L."/>
            <person name="Arciero D."/>
            <person name="Hommes N."/>
            <person name="Whittaker M."/>
            <person name="Arp D."/>
        </authorList>
    </citation>
    <scope>NUCLEOTIDE SEQUENCE [LARGE SCALE GENOMIC DNA]</scope>
    <source>
        <strain evidence="6">ATCC 19718 / CIP 103999 / KCTC 2705 / NBRC 14298</strain>
    </source>
</reference>
<feature type="active site" description="Nucleophile" evidence="1">
    <location>
        <position position="61"/>
    </location>
</feature>
<dbReference type="SFLD" id="SFLDG01206">
    <property type="entry name" value="Xi.1"/>
    <property type="match status" value="1"/>
</dbReference>
<dbReference type="STRING" id="228410.NE0522"/>
<evidence type="ECO:0000259" key="4">
    <source>
        <dbReference type="PROSITE" id="PS50405"/>
    </source>
</evidence>
<dbReference type="Pfam" id="PF13410">
    <property type="entry name" value="GST_C_2"/>
    <property type="match status" value="1"/>
</dbReference>
<feature type="binding site" evidence="2">
    <location>
        <position position="94"/>
    </location>
    <ligand>
        <name>glutathione</name>
        <dbReference type="ChEBI" id="CHEBI:57925"/>
    </ligand>
</feature>
<dbReference type="InterPro" id="IPR047047">
    <property type="entry name" value="GST_Omega-like_C"/>
</dbReference>
<feature type="domain" description="GST C-terminal" evidence="4">
    <location>
        <begin position="167"/>
        <end position="291"/>
    </location>
</feature>
<dbReference type="Gene3D" id="1.20.1050.10">
    <property type="match status" value="1"/>
</dbReference>
<keyword evidence="5" id="KW-0808">Transferase</keyword>
<sequence>MGLLINGKWQDQWYTLQNGEFVRENAQYRHWVTPDGQPGPSGEGGFTAESGRYHLFVSLACPWAHRTLIFRHLKDLQAHIGITIVDPRMLEHGWAFSEISRDNPVQDIRYLHQLYTRAKPDYTGRVTVPVLWDKQRDTIVSNESADIIRMFNSAFDSLTGNDLDFYPEALRNEIGTINEVVYRDFNNGVYKAGFATDQLIYEKAYDRIFNRLDAIDDSLNTRRYLAGNRLTEADWRFFTTLIRFDAVYYSHFKLNKQRIEDYPNLSNYLRALYQISGIAGTVNFEHIKTHYYYSHSTINPTQIIPKGPDIDYTRPHNRVQAFSSPG</sequence>
<dbReference type="GeneID" id="87103725"/>
<feature type="site" description="Lowers pKa of active site Cys" evidence="3">
    <location>
        <position position="248"/>
    </location>
</feature>
<dbReference type="InterPro" id="IPR010987">
    <property type="entry name" value="Glutathione-S-Trfase_C-like"/>
</dbReference>
<dbReference type="SFLD" id="SFLDG01148">
    <property type="entry name" value="Xi_(cytGST)"/>
    <property type="match status" value="1"/>
</dbReference>
<dbReference type="GO" id="GO:0005737">
    <property type="term" value="C:cytoplasm"/>
    <property type="evidence" value="ECO:0007669"/>
    <property type="project" value="TreeGrafter"/>
</dbReference>
<evidence type="ECO:0000313" key="6">
    <source>
        <dbReference type="Proteomes" id="UP000001416"/>
    </source>
</evidence>
<proteinExistence type="predicted"/>
<dbReference type="GO" id="GO:0004364">
    <property type="term" value="F:glutathione transferase activity"/>
    <property type="evidence" value="ECO:0007669"/>
    <property type="project" value="InterPro"/>
</dbReference>
<feature type="site" description="Lowers pKa of active site Cys" evidence="3">
    <location>
        <position position="291"/>
    </location>
</feature>
<dbReference type="InterPro" id="IPR036282">
    <property type="entry name" value="Glutathione-S-Trfase_C_sf"/>
</dbReference>
<dbReference type="Pfam" id="PF13409">
    <property type="entry name" value="GST_N_2"/>
    <property type="match status" value="1"/>
</dbReference>
<dbReference type="PIRSF" id="PIRSF015753">
    <property type="entry name" value="GST"/>
    <property type="match status" value="1"/>
</dbReference>
<accession>Q82WY2</accession>
<dbReference type="DNASU" id="1081461"/>
<dbReference type="RefSeq" id="WP_011111152.1">
    <property type="nucleotide sequence ID" value="NC_004757.1"/>
</dbReference>
<gene>
    <name evidence="5" type="ordered locus">NE0522</name>
</gene>
<evidence type="ECO:0000256" key="2">
    <source>
        <dbReference type="PIRSR" id="PIRSR015753-2"/>
    </source>
</evidence>
<dbReference type="InterPro" id="IPR036249">
    <property type="entry name" value="Thioredoxin-like_sf"/>
</dbReference>
<dbReference type="PANTHER" id="PTHR32419">
    <property type="entry name" value="GLUTATHIONYL-HYDROQUINONE REDUCTASE"/>
    <property type="match status" value="1"/>
</dbReference>
<dbReference type="InterPro" id="IPR016639">
    <property type="entry name" value="GST_Omega/GSH"/>
</dbReference>
<dbReference type="eggNOG" id="COG0435">
    <property type="taxonomic scope" value="Bacteria"/>
</dbReference>
<feature type="active site" description="Proton donor/acceptor" evidence="1">
    <location>
        <position position="190"/>
    </location>
</feature>